<keyword evidence="2" id="KW-1185">Reference proteome</keyword>
<reference evidence="1" key="1">
    <citation type="submission" date="2020-08" db="EMBL/GenBank/DDBJ databases">
        <title>Multicomponent nature underlies the extraordinary mechanical properties of spider dragline silk.</title>
        <authorList>
            <person name="Kono N."/>
            <person name="Nakamura H."/>
            <person name="Mori M."/>
            <person name="Yoshida Y."/>
            <person name="Ohtoshi R."/>
            <person name="Malay A.D."/>
            <person name="Moran D.A.P."/>
            <person name="Tomita M."/>
            <person name="Numata K."/>
            <person name="Arakawa K."/>
        </authorList>
    </citation>
    <scope>NUCLEOTIDE SEQUENCE</scope>
</reference>
<gene>
    <name evidence="1" type="ORF">NPIL_449881</name>
</gene>
<organism evidence="1 2">
    <name type="scientific">Nephila pilipes</name>
    <name type="common">Giant wood spider</name>
    <name type="synonym">Nephila maculata</name>
    <dbReference type="NCBI Taxonomy" id="299642"/>
    <lineage>
        <taxon>Eukaryota</taxon>
        <taxon>Metazoa</taxon>
        <taxon>Ecdysozoa</taxon>
        <taxon>Arthropoda</taxon>
        <taxon>Chelicerata</taxon>
        <taxon>Arachnida</taxon>
        <taxon>Araneae</taxon>
        <taxon>Araneomorphae</taxon>
        <taxon>Entelegynae</taxon>
        <taxon>Araneoidea</taxon>
        <taxon>Nephilidae</taxon>
        <taxon>Nephila</taxon>
    </lineage>
</organism>
<accession>A0A8X6NVC8</accession>
<evidence type="ECO:0000313" key="1">
    <source>
        <dbReference type="EMBL" id="GFT33342.1"/>
    </source>
</evidence>
<dbReference type="AlphaFoldDB" id="A0A8X6NVC8"/>
<name>A0A8X6NVC8_NEPPI</name>
<evidence type="ECO:0000313" key="2">
    <source>
        <dbReference type="Proteomes" id="UP000887013"/>
    </source>
</evidence>
<comment type="caution">
    <text evidence="1">The sequence shown here is derived from an EMBL/GenBank/DDBJ whole genome shotgun (WGS) entry which is preliminary data.</text>
</comment>
<sequence>MATSILAMLHPLGNKSGKVVLLVIGALEEWIKKLPKANGKWRVKINSLSTWSNYFAIMILLFASSLTQGGDKCRNNAPFCAPYESNRVFCVCSGRI</sequence>
<proteinExistence type="predicted"/>
<protein>
    <submittedName>
        <fullName evidence="1">Uncharacterized protein</fullName>
    </submittedName>
</protein>
<dbReference type="EMBL" id="BMAW01013335">
    <property type="protein sequence ID" value="GFT33342.1"/>
    <property type="molecule type" value="Genomic_DNA"/>
</dbReference>
<dbReference type="Proteomes" id="UP000887013">
    <property type="component" value="Unassembled WGS sequence"/>
</dbReference>